<keyword evidence="4" id="KW-0443">Lipid metabolism</keyword>
<dbReference type="CDD" id="cd05907">
    <property type="entry name" value="VL_LC_FACS_like"/>
    <property type="match status" value="1"/>
</dbReference>
<keyword evidence="3" id="KW-0276">Fatty acid metabolism</keyword>
<accession>A0ABX1G8A0</accession>
<keyword evidence="8" id="KW-1185">Reference proteome</keyword>
<dbReference type="Pfam" id="PF00501">
    <property type="entry name" value="AMP-binding"/>
    <property type="match status" value="1"/>
</dbReference>
<evidence type="ECO:0000256" key="5">
    <source>
        <dbReference type="ARBA" id="ARBA00032875"/>
    </source>
</evidence>
<reference evidence="7 8" key="1">
    <citation type="submission" date="2020-04" db="EMBL/GenBank/DDBJ databases">
        <title>Paeniglutamicibacter sp. ANT13_2, a novel actinomycete isolated from sediment in Antarctica.</title>
        <authorList>
            <person name="Sakdapetsiri C."/>
            <person name="Pinyakong O."/>
        </authorList>
    </citation>
    <scope>NUCLEOTIDE SEQUENCE [LARGE SCALE GENOMIC DNA]</scope>
    <source>
        <strain evidence="7 8">ANT13_2</strain>
    </source>
</reference>
<organism evidence="7 8">
    <name type="scientific">Paeniglutamicibacter terrestris</name>
    <dbReference type="NCBI Taxonomy" id="2723403"/>
    <lineage>
        <taxon>Bacteria</taxon>
        <taxon>Bacillati</taxon>
        <taxon>Actinomycetota</taxon>
        <taxon>Actinomycetes</taxon>
        <taxon>Micrococcales</taxon>
        <taxon>Micrococcaceae</taxon>
        <taxon>Paeniglutamicibacter</taxon>
    </lineage>
</organism>
<gene>
    <name evidence="7" type="ORF">HED64_13765</name>
</gene>
<evidence type="ECO:0000259" key="6">
    <source>
        <dbReference type="Pfam" id="PF00501"/>
    </source>
</evidence>
<comment type="similarity">
    <text evidence="1">Belongs to the ATP-dependent AMP-binding enzyme family.</text>
</comment>
<dbReference type="EMBL" id="JAAWVT010000007">
    <property type="protein sequence ID" value="NKG21770.1"/>
    <property type="molecule type" value="Genomic_DNA"/>
</dbReference>
<keyword evidence="2" id="KW-0436">Ligase</keyword>
<evidence type="ECO:0000256" key="4">
    <source>
        <dbReference type="ARBA" id="ARBA00023098"/>
    </source>
</evidence>
<comment type="caution">
    <text evidence="7">The sequence shown here is derived from an EMBL/GenBank/DDBJ whole genome shotgun (WGS) entry which is preliminary data.</text>
</comment>
<sequence>MREFTTPLLVVPSIHQNATDLLMQRLKTSPEHIAFEIRSPDGAVTDPWRQVSTSEFVKEVRALAKGFIASGLQPGESLAIMSPTRYEWALADMAAWFAGAVVVPIYETSAVEQVAAILLDASVSSAIAGTREQASTLKRGFEQAGITVSKIWTMDARAEPDLEDLVDDGKSVADSVVEERRLMATLESTATIVYTSGTTAAPKGALITHGNFVGQVLNVAAAYKEVVKESGNTIIFLPMAHVLARGLQLTCLANGMRIAHLADTREVVPSLAALKPTFLVVVPRVLQKIQASAAAAAAQKHLGPIWHLAQDTAIEWGRLAETLETNPEAKATLGLRIRYAIFDRLFYTRLRKLVGGSLDYLLSGAAALDAELSLFFRGIGLPVIEGYGLTETTAPLTGNMPGSIRSGSVGVPMPGTTVRLSDEGEVLARGVGVFAGYSNTTDNANAFIDGFFRTGDLGEFDEVGRLTLKGRIKDVIVTAGGKTVSPTIWEGYVESDPLIAHAVMVGEGKPFLGGLVLLDPESVQEWATREGITDIARLRIPEDGGAVEIDDERLIKVILKTVGAANAKIARSEQVRKFVVLLSDLSESNEIVTPTMKLKRDKFIERSRFFVEKIYADTGKQM</sequence>
<protein>
    <recommendedName>
        <fullName evidence="5">Acyl-CoA synthetase</fullName>
    </recommendedName>
</protein>
<proteinExistence type="inferred from homology"/>
<dbReference type="InterPro" id="IPR042099">
    <property type="entry name" value="ANL_N_sf"/>
</dbReference>
<dbReference type="Gene3D" id="3.40.50.12780">
    <property type="entry name" value="N-terminal domain of ligase-like"/>
    <property type="match status" value="1"/>
</dbReference>
<dbReference type="SUPFAM" id="SSF56801">
    <property type="entry name" value="Acetyl-CoA synthetase-like"/>
    <property type="match status" value="1"/>
</dbReference>
<evidence type="ECO:0000313" key="7">
    <source>
        <dbReference type="EMBL" id="NKG21770.1"/>
    </source>
</evidence>
<evidence type="ECO:0000256" key="3">
    <source>
        <dbReference type="ARBA" id="ARBA00022832"/>
    </source>
</evidence>
<dbReference type="InterPro" id="IPR000873">
    <property type="entry name" value="AMP-dep_synth/lig_dom"/>
</dbReference>
<feature type="domain" description="AMP-dependent synthetase/ligase" evidence="6">
    <location>
        <begin position="43"/>
        <end position="437"/>
    </location>
</feature>
<dbReference type="PANTHER" id="PTHR43272">
    <property type="entry name" value="LONG-CHAIN-FATTY-ACID--COA LIGASE"/>
    <property type="match status" value="1"/>
</dbReference>
<dbReference type="Proteomes" id="UP000746595">
    <property type="component" value="Unassembled WGS sequence"/>
</dbReference>
<dbReference type="Pfam" id="PF23562">
    <property type="entry name" value="AMP-binding_C_3"/>
    <property type="match status" value="1"/>
</dbReference>
<dbReference type="PANTHER" id="PTHR43272:SF32">
    <property type="entry name" value="AMP-DEPENDENT SYNTHETASE_LIGASE DOMAIN-CONTAINING PROTEIN"/>
    <property type="match status" value="1"/>
</dbReference>
<name>A0ABX1G8A0_9MICC</name>
<evidence type="ECO:0000256" key="1">
    <source>
        <dbReference type="ARBA" id="ARBA00006432"/>
    </source>
</evidence>
<evidence type="ECO:0000256" key="2">
    <source>
        <dbReference type="ARBA" id="ARBA00022598"/>
    </source>
</evidence>
<evidence type="ECO:0000313" key="8">
    <source>
        <dbReference type="Proteomes" id="UP000746595"/>
    </source>
</evidence>